<reference evidence="9 10" key="1">
    <citation type="submission" date="2016-01" db="EMBL/GenBank/DDBJ databases">
        <title>The new phylogeny of the genus Mycobacterium.</title>
        <authorList>
            <person name="Tarcisio F."/>
            <person name="Conor M."/>
            <person name="Antonella G."/>
            <person name="Elisabetta G."/>
            <person name="Giulia F.S."/>
            <person name="Sara T."/>
            <person name="Anna F."/>
            <person name="Clotilde B."/>
            <person name="Roberto B."/>
            <person name="Veronica D.S."/>
            <person name="Fabio R."/>
            <person name="Monica P."/>
            <person name="Olivier J."/>
            <person name="Enrico T."/>
            <person name="Nicola S."/>
        </authorList>
    </citation>
    <scope>NUCLEOTIDE SEQUENCE [LARGE SCALE GENOMIC DNA]</scope>
    <source>
        <strain evidence="9 10">DSM 44179</strain>
    </source>
</reference>
<keyword evidence="6" id="KW-0408">Iron</keyword>
<dbReference type="InterPro" id="IPR006657">
    <property type="entry name" value="MoPterin_dinucl-bd_dom"/>
</dbReference>
<dbReference type="InterPro" id="IPR006656">
    <property type="entry name" value="Mopterin_OxRdtase"/>
</dbReference>
<comment type="cofactor">
    <cofactor evidence="1">
        <name>Mo-bis(molybdopterin guanine dinucleotide)</name>
        <dbReference type="ChEBI" id="CHEBI:60539"/>
    </cofactor>
</comment>
<gene>
    <name evidence="9" type="ORF">AWC04_17500</name>
</gene>
<dbReference type="Gene3D" id="3.40.228.10">
    <property type="entry name" value="Dimethylsulfoxide Reductase, domain 2"/>
    <property type="match status" value="1"/>
</dbReference>
<evidence type="ECO:0000256" key="2">
    <source>
        <dbReference type="ARBA" id="ARBA00010312"/>
    </source>
</evidence>
<proteinExistence type="inferred from homology"/>
<dbReference type="GO" id="GO:0051536">
    <property type="term" value="F:iron-sulfur cluster binding"/>
    <property type="evidence" value="ECO:0007669"/>
    <property type="project" value="UniProtKB-KW"/>
</dbReference>
<dbReference type="PROSITE" id="PS51669">
    <property type="entry name" value="4FE4S_MOW_BIS_MGD"/>
    <property type="match status" value="1"/>
</dbReference>
<dbReference type="Pfam" id="PF00384">
    <property type="entry name" value="Molybdopterin"/>
    <property type="match status" value="1"/>
</dbReference>
<keyword evidence="4" id="KW-0479">Metal-binding</keyword>
<keyword evidence="10" id="KW-1185">Reference proteome</keyword>
<dbReference type="PANTHER" id="PTHR43742:SF2">
    <property type="entry name" value="ASSIMILATORY NITRATE REDUCTASE CATALYTIC SUBUNIT"/>
    <property type="match status" value="1"/>
</dbReference>
<dbReference type="InterPro" id="IPR006655">
    <property type="entry name" value="Mopterin_OxRdtase_prok_CS"/>
</dbReference>
<dbReference type="SUPFAM" id="SSF50692">
    <property type="entry name" value="ADC-like"/>
    <property type="match status" value="1"/>
</dbReference>
<comment type="similarity">
    <text evidence="2">Belongs to the prokaryotic molybdopterin-containing oxidoreductase family.</text>
</comment>
<sequence>MVATVTDGRLTELRPDREHPLSAGFACPKGIAFTDIVNDPDRVLTPLRRGPGGFEPVDWDTALDDIAARLAAIHRRHGSGAIGWYFGNPAAFSYAHLMAVFPFVKGLGRRTHLFSSSSQDTSNRLLASQLLYGAPLAVPIPDLSRTDLLVMMGSNPVVSHGSFLTAPRIKDRMSDIVRRGGRVLVVDPRRTETAAAFEWQPIAPDGDAYLLLSLLQVLFDEHLVDEAAVASRADGLDWLRGQCAGFTPEATAARTGIDPPAVRALARELAGTPRAAVYGRFGTCVGRHPTLTAYLIDVVNLVSGHLDEPGGSVFATMGAPGQRLSMALMGAVLRRSYRRRRSRIGGFRQVVGAEPAAIMAKEIATEGRDRIRALFVSAGNPVLSVPNGDELEAALAGLELMVGLDLYVTETTAHCDYLLPVTTMYERDDFAVVFQNFQTTPFRQATEAVVAPYGQCRSEWDIIAGLTGRLWRRAPVLAVLAGARRLAGRRWSPRPLVNAMIRTGQGGDRFGLRRGGLTFDRLTREHPHGVVLDDHVRTPMLRSLVTYRGRRIRLEHHDIGAEIAAAAGHRDPPEFPMRLIGMRQVRSENSWMHNSAALMGPVLRRGGAAQGARMQTAPQGALMHTADAAELGIVEGDAVRISSATGSIEIPVGLTDEMVRGVVAVAHGWGHRGSGGWRLANRLGGVNVNRLNSTELADIEPLAGMSRLSGVAVRVERIDAGLAPDC</sequence>
<evidence type="ECO:0000256" key="1">
    <source>
        <dbReference type="ARBA" id="ARBA00001942"/>
    </source>
</evidence>
<dbReference type="GO" id="GO:0043546">
    <property type="term" value="F:molybdopterin cofactor binding"/>
    <property type="evidence" value="ECO:0007669"/>
    <property type="project" value="InterPro"/>
</dbReference>
<evidence type="ECO:0000259" key="8">
    <source>
        <dbReference type="PROSITE" id="PS51669"/>
    </source>
</evidence>
<name>A0A1X1R3X2_MYCFA</name>
<dbReference type="AlphaFoldDB" id="A0A1X1R3X2"/>
<comment type="caution">
    <text evidence="9">The sequence shown here is derived from an EMBL/GenBank/DDBJ whole genome shotgun (WGS) entry which is preliminary data.</text>
</comment>
<evidence type="ECO:0000256" key="5">
    <source>
        <dbReference type="ARBA" id="ARBA00023002"/>
    </source>
</evidence>
<keyword evidence="5" id="KW-0560">Oxidoreductase</keyword>
<feature type="domain" description="4Fe-4S Mo/W bis-MGD-type" evidence="8">
    <location>
        <begin position="1"/>
        <end position="41"/>
    </location>
</feature>
<dbReference type="Gene3D" id="2.40.40.20">
    <property type="match status" value="1"/>
</dbReference>
<dbReference type="InterPro" id="IPR006963">
    <property type="entry name" value="Mopterin_OxRdtase_4Fe-4S_dom"/>
</dbReference>
<dbReference type="Pfam" id="PF01568">
    <property type="entry name" value="Molydop_binding"/>
    <property type="match status" value="1"/>
</dbReference>
<evidence type="ECO:0000256" key="6">
    <source>
        <dbReference type="ARBA" id="ARBA00023004"/>
    </source>
</evidence>
<evidence type="ECO:0000256" key="7">
    <source>
        <dbReference type="ARBA" id="ARBA00023014"/>
    </source>
</evidence>
<evidence type="ECO:0000256" key="4">
    <source>
        <dbReference type="ARBA" id="ARBA00022723"/>
    </source>
</evidence>
<accession>A0A1X1R3X2</accession>
<dbReference type="InterPro" id="IPR050612">
    <property type="entry name" value="Prok_Mopterin_Oxidored"/>
</dbReference>
<dbReference type="GO" id="GO:0016491">
    <property type="term" value="F:oxidoreductase activity"/>
    <property type="evidence" value="ECO:0007669"/>
    <property type="project" value="UniProtKB-KW"/>
</dbReference>
<dbReference type="Proteomes" id="UP000193484">
    <property type="component" value="Unassembled WGS sequence"/>
</dbReference>
<dbReference type="Gene3D" id="3.40.50.740">
    <property type="match status" value="1"/>
</dbReference>
<evidence type="ECO:0000256" key="3">
    <source>
        <dbReference type="ARBA" id="ARBA00022505"/>
    </source>
</evidence>
<organism evidence="9 10">
    <name type="scientific">Mycolicibacterium fallax</name>
    <name type="common">Mycobacterium fallax</name>
    <dbReference type="NCBI Taxonomy" id="1793"/>
    <lineage>
        <taxon>Bacteria</taxon>
        <taxon>Bacillati</taxon>
        <taxon>Actinomycetota</taxon>
        <taxon>Actinomycetes</taxon>
        <taxon>Mycobacteriales</taxon>
        <taxon>Mycobacteriaceae</taxon>
        <taxon>Mycolicibacterium</taxon>
    </lineage>
</organism>
<keyword evidence="7" id="KW-0411">Iron-sulfur</keyword>
<dbReference type="PANTHER" id="PTHR43742">
    <property type="entry name" value="TRIMETHYLAMINE-N-OXIDE REDUCTASE"/>
    <property type="match status" value="1"/>
</dbReference>
<dbReference type="PROSITE" id="PS00932">
    <property type="entry name" value="MOLYBDOPTERIN_PROK_3"/>
    <property type="match status" value="1"/>
</dbReference>
<dbReference type="STRING" id="1793.AWC04_17500"/>
<dbReference type="SUPFAM" id="SSF53706">
    <property type="entry name" value="Formate dehydrogenase/DMSO reductase, domains 1-3"/>
    <property type="match status" value="1"/>
</dbReference>
<dbReference type="EMBL" id="LQOJ01000054">
    <property type="protein sequence ID" value="ORU99022.1"/>
    <property type="molecule type" value="Genomic_DNA"/>
</dbReference>
<dbReference type="InterPro" id="IPR009010">
    <property type="entry name" value="Asp_de-COase-like_dom_sf"/>
</dbReference>
<evidence type="ECO:0000313" key="10">
    <source>
        <dbReference type="Proteomes" id="UP000193484"/>
    </source>
</evidence>
<dbReference type="Gene3D" id="2.20.25.90">
    <property type="entry name" value="ADC-like domains"/>
    <property type="match status" value="1"/>
</dbReference>
<evidence type="ECO:0000313" key="9">
    <source>
        <dbReference type="EMBL" id="ORU99022.1"/>
    </source>
</evidence>
<dbReference type="GO" id="GO:0046872">
    <property type="term" value="F:metal ion binding"/>
    <property type="evidence" value="ECO:0007669"/>
    <property type="project" value="UniProtKB-KW"/>
</dbReference>
<protein>
    <submittedName>
        <fullName evidence="9">Formate dehydrogenase</fullName>
    </submittedName>
</protein>
<keyword evidence="3" id="KW-0500">Molybdenum</keyword>